<dbReference type="EMBL" id="VFRR01000017">
    <property type="protein sequence ID" value="TPE50889.1"/>
    <property type="molecule type" value="Genomic_DNA"/>
</dbReference>
<dbReference type="Pfam" id="PF01904">
    <property type="entry name" value="DUF72"/>
    <property type="match status" value="1"/>
</dbReference>
<dbReference type="Proteomes" id="UP000315901">
    <property type="component" value="Unassembled WGS sequence"/>
</dbReference>
<reference evidence="1 2" key="1">
    <citation type="submission" date="2019-06" db="EMBL/GenBank/DDBJ databases">
        <title>A novel bacterium of genus Marinomonas, isolated from coastal sand.</title>
        <authorList>
            <person name="Huang H."/>
            <person name="Mo K."/>
            <person name="Hu Y."/>
        </authorList>
    </citation>
    <scope>NUCLEOTIDE SEQUENCE [LARGE SCALE GENOMIC DNA]</scope>
    <source>
        <strain evidence="1 2">HB171799</strain>
    </source>
</reference>
<dbReference type="RefSeq" id="WP_140588937.1">
    <property type="nucleotide sequence ID" value="NZ_VFRR01000017.1"/>
</dbReference>
<keyword evidence="2" id="KW-1185">Reference proteome</keyword>
<dbReference type="AlphaFoldDB" id="A0A501WN80"/>
<dbReference type="Gene3D" id="3.20.20.410">
    <property type="entry name" value="Protein of unknown function UPF0759"/>
    <property type="match status" value="1"/>
</dbReference>
<accession>A0A501WN80</accession>
<protein>
    <submittedName>
        <fullName evidence="1">DUF72 domain-containing protein</fullName>
    </submittedName>
</protein>
<sequence length="286" mass="32325">MIYFGMAQWHHGQWRDWIYPRSASATERLSHYASVFNSVEVGSTFYADVAPAQLQQWYDAVPDDFRFVFKAPQTISHHLDDHSPAQLLGLWQGFMDRLAPLADKLGPVMLQFPAQVGPQHLAVIESLVAAWCLSVPLSVEVRHLAFFEKGDSEVALLRMLRDHGANRVVMDSRPVFSTPAYDEGLKDAQAKKPRVPCHAVATARSPVVRFIGHPELSRNEPWLNEWATKISAWLREGREPYVFVHSSDNNDAPLLAQMLEQRIGSQVVLPRAVIRLSDKPEQISLI</sequence>
<name>A0A501WN80_9GAMM</name>
<proteinExistence type="predicted"/>
<evidence type="ECO:0000313" key="2">
    <source>
        <dbReference type="Proteomes" id="UP000315901"/>
    </source>
</evidence>
<dbReference type="PANTHER" id="PTHR30348:SF9">
    <property type="entry name" value="UPF0759 PROTEIN YECE"/>
    <property type="match status" value="1"/>
</dbReference>
<dbReference type="OrthoDB" id="9780310at2"/>
<comment type="caution">
    <text evidence="1">The sequence shown here is derived from an EMBL/GenBank/DDBJ whole genome shotgun (WGS) entry which is preliminary data.</text>
</comment>
<organism evidence="1 2">
    <name type="scientific">Maribrevibacterium harenarium</name>
    <dbReference type="NCBI Taxonomy" id="2589817"/>
    <lineage>
        <taxon>Bacteria</taxon>
        <taxon>Pseudomonadati</taxon>
        <taxon>Pseudomonadota</taxon>
        <taxon>Gammaproteobacteria</taxon>
        <taxon>Oceanospirillales</taxon>
        <taxon>Oceanospirillaceae</taxon>
        <taxon>Maribrevibacterium</taxon>
    </lineage>
</organism>
<dbReference type="SUPFAM" id="SSF117396">
    <property type="entry name" value="TM1631-like"/>
    <property type="match status" value="1"/>
</dbReference>
<dbReference type="InterPro" id="IPR036520">
    <property type="entry name" value="UPF0759_sf"/>
</dbReference>
<evidence type="ECO:0000313" key="1">
    <source>
        <dbReference type="EMBL" id="TPE50889.1"/>
    </source>
</evidence>
<gene>
    <name evidence="1" type="ORF">FJM67_10035</name>
</gene>
<dbReference type="PANTHER" id="PTHR30348">
    <property type="entry name" value="UNCHARACTERIZED PROTEIN YECE"/>
    <property type="match status" value="1"/>
</dbReference>
<dbReference type="InterPro" id="IPR002763">
    <property type="entry name" value="DUF72"/>
</dbReference>